<feature type="domain" description="Protein kinase" evidence="6">
    <location>
        <begin position="1"/>
        <end position="102"/>
    </location>
</feature>
<comment type="caution">
    <text evidence="7">The sequence shown here is derived from an EMBL/GenBank/DDBJ whole genome shotgun (WGS) entry which is preliminary data.</text>
</comment>
<dbReference type="InterPro" id="IPR011009">
    <property type="entry name" value="Kinase-like_dom_sf"/>
</dbReference>
<evidence type="ECO:0000256" key="2">
    <source>
        <dbReference type="ARBA" id="ARBA00022679"/>
    </source>
</evidence>
<sequence length="113" mass="12468">MAPEVERCPLKTSPHENKQDVSLAYTTAVDVWSVGILAYELLVGFPPMLVDAEGRVIRGINRSMISFPSSLSAGARDFIMSALAQLPEERPTVRQLRCHPWMLDMLGAVDVAK</sequence>
<evidence type="ECO:0000313" key="7">
    <source>
        <dbReference type="EMBL" id="GIL94825.1"/>
    </source>
</evidence>
<organism evidence="7 8">
    <name type="scientific">Volvox reticuliferus</name>
    <dbReference type="NCBI Taxonomy" id="1737510"/>
    <lineage>
        <taxon>Eukaryota</taxon>
        <taxon>Viridiplantae</taxon>
        <taxon>Chlorophyta</taxon>
        <taxon>core chlorophytes</taxon>
        <taxon>Chlorophyceae</taxon>
        <taxon>CS clade</taxon>
        <taxon>Chlamydomonadales</taxon>
        <taxon>Volvocaceae</taxon>
        <taxon>Volvox</taxon>
    </lineage>
</organism>
<evidence type="ECO:0000259" key="6">
    <source>
        <dbReference type="PROSITE" id="PS50011"/>
    </source>
</evidence>
<keyword evidence="3" id="KW-0547">Nucleotide-binding</keyword>
<dbReference type="EMBL" id="BNCQ01000002">
    <property type="protein sequence ID" value="GIL94825.1"/>
    <property type="molecule type" value="Genomic_DNA"/>
</dbReference>
<keyword evidence="5" id="KW-0067">ATP-binding</keyword>
<keyword evidence="2" id="KW-0808">Transferase</keyword>
<dbReference type="SUPFAM" id="SSF56112">
    <property type="entry name" value="Protein kinase-like (PK-like)"/>
    <property type="match status" value="1"/>
</dbReference>
<evidence type="ECO:0000256" key="3">
    <source>
        <dbReference type="ARBA" id="ARBA00022741"/>
    </source>
</evidence>
<evidence type="ECO:0000256" key="4">
    <source>
        <dbReference type="ARBA" id="ARBA00022777"/>
    </source>
</evidence>
<dbReference type="Pfam" id="PF00069">
    <property type="entry name" value="Pkinase"/>
    <property type="match status" value="1"/>
</dbReference>
<evidence type="ECO:0000313" key="8">
    <source>
        <dbReference type="Proteomes" id="UP000722791"/>
    </source>
</evidence>
<proteinExistence type="predicted"/>
<reference evidence="7" key="1">
    <citation type="journal article" date="2021" name="Proc. Natl. Acad. Sci. U.S.A.">
        <title>Three genomes in the algal genus Volvox reveal the fate of a haploid sex-determining region after a transition to homothallism.</title>
        <authorList>
            <person name="Yamamoto K."/>
            <person name="Hamaji T."/>
            <person name="Kawai-Toyooka H."/>
            <person name="Matsuzaki R."/>
            <person name="Takahashi F."/>
            <person name="Nishimura Y."/>
            <person name="Kawachi M."/>
            <person name="Noguchi H."/>
            <person name="Minakuchi Y."/>
            <person name="Umen J.G."/>
            <person name="Toyoda A."/>
            <person name="Nozaki H."/>
        </authorList>
    </citation>
    <scope>NUCLEOTIDE SEQUENCE</scope>
    <source>
        <strain evidence="7">NIES-3785</strain>
    </source>
</reference>
<name>A0A8J4D3U9_9CHLO</name>
<gene>
    <name evidence="7" type="ORF">Vretimale_953</name>
</gene>
<dbReference type="PANTHER" id="PTHR24350">
    <property type="entry name" value="SERINE/THREONINE-PROTEIN KINASE IAL-RELATED"/>
    <property type="match status" value="1"/>
</dbReference>
<dbReference type="PROSITE" id="PS50011">
    <property type="entry name" value="PROTEIN_KINASE_DOM"/>
    <property type="match status" value="1"/>
</dbReference>
<evidence type="ECO:0000256" key="5">
    <source>
        <dbReference type="ARBA" id="ARBA00022840"/>
    </source>
</evidence>
<dbReference type="GO" id="GO:0004674">
    <property type="term" value="F:protein serine/threonine kinase activity"/>
    <property type="evidence" value="ECO:0007669"/>
    <property type="project" value="UniProtKB-KW"/>
</dbReference>
<dbReference type="GO" id="GO:0005524">
    <property type="term" value="F:ATP binding"/>
    <property type="evidence" value="ECO:0007669"/>
    <property type="project" value="UniProtKB-KW"/>
</dbReference>
<dbReference type="AlphaFoldDB" id="A0A8J4D3U9"/>
<protein>
    <recommendedName>
        <fullName evidence="6">Protein kinase domain-containing protein</fullName>
    </recommendedName>
</protein>
<dbReference type="Gene3D" id="1.10.510.10">
    <property type="entry name" value="Transferase(Phosphotransferase) domain 1"/>
    <property type="match status" value="1"/>
</dbReference>
<dbReference type="Proteomes" id="UP000722791">
    <property type="component" value="Unassembled WGS sequence"/>
</dbReference>
<keyword evidence="1" id="KW-0723">Serine/threonine-protein kinase</keyword>
<evidence type="ECO:0000256" key="1">
    <source>
        <dbReference type="ARBA" id="ARBA00022527"/>
    </source>
</evidence>
<accession>A0A8J4D3U9</accession>
<dbReference type="InterPro" id="IPR030616">
    <property type="entry name" value="Aur-like"/>
</dbReference>
<dbReference type="InterPro" id="IPR000719">
    <property type="entry name" value="Prot_kinase_dom"/>
</dbReference>
<keyword evidence="4" id="KW-0418">Kinase</keyword>